<sequence length="249" mass="23158">MLGTGRGVLGEGVSTTAGSGRGHGSGGASAGAVAGAIVGFGISSSAVAHGSSTVALGGGFKSGANRRLAKCGAGVVRHGACAADRHLRGTGYHVGVGLGRTIAAFPYGPCGDVVVAASDGDGDEGGARVGQGTDSGRAGDGGSRGGFGTSGDRRCCVDGGVAAAATVGSGSGGGGGSRDRGRGGCRGGGSRTGCRLGSRISAGCLTSSDAGVGGSCKGSEAEGNVEAHLDKGERMDGSGVGTNGLGGGW</sequence>
<organism evidence="2 3">
    <name type="scientific">Beauveria bassiana</name>
    <name type="common">White muscardine disease fungus</name>
    <name type="synonym">Tritirachium shiotae</name>
    <dbReference type="NCBI Taxonomy" id="176275"/>
    <lineage>
        <taxon>Eukaryota</taxon>
        <taxon>Fungi</taxon>
        <taxon>Dikarya</taxon>
        <taxon>Ascomycota</taxon>
        <taxon>Pezizomycotina</taxon>
        <taxon>Sordariomycetes</taxon>
        <taxon>Hypocreomycetidae</taxon>
        <taxon>Hypocreales</taxon>
        <taxon>Cordycipitaceae</taxon>
        <taxon>Beauveria</taxon>
    </lineage>
</organism>
<proteinExistence type="predicted"/>
<feature type="region of interest" description="Disordered" evidence="1">
    <location>
        <begin position="121"/>
        <end position="146"/>
    </location>
</feature>
<evidence type="ECO:0000313" key="2">
    <source>
        <dbReference type="EMBL" id="PMB68163.1"/>
    </source>
</evidence>
<dbReference type="OMA" id="IADICSH"/>
<feature type="region of interest" description="Disordered" evidence="1">
    <location>
        <begin position="1"/>
        <end position="25"/>
    </location>
</feature>
<name>A0A2N6NLL5_BEABA</name>
<dbReference type="EMBL" id="MRVG01000006">
    <property type="protein sequence ID" value="PMB68163.1"/>
    <property type="molecule type" value="Genomic_DNA"/>
</dbReference>
<accession>A0A2N6NLL5</accession>
<comment type="caution">
    <text evidence="2">The sequence shown here is derived from an EMBL/GenBank/DDBJ whole genome shotgun (WGS) entry which is preliminary data.</text>
</comment>
<feature type="compositionally biased region" description="Gly residues" evidence="1">
    <location>
        <begin position="1"/>
        <end position="10"/>
    </location>
</feature>
<reference evidence="2 3" key="1">
    <citation type="journal article" date="2016" name="Appl. Microbiol. Biotechnol.">
        <title>Characterization of T-DNA insertion mutants with decreased virulence in the entomopathogenic fungus Beauveria bassiana JEF-007.</title>
        <authorList>
            <person name="Kim S."/>
            <person name="Lee S.J."/>
            <person name="Nai Y.S."/>
            <person name="Yu J.S."/>
            <person name="Lee M.R."/>
            <person name="Yang Y.T."/>
            <person name="Kim J.S."/>
        </authorList>
    </citation>
    <scope>NUCLEOTIDE SEQUENCE [LARGE SCALE GENOMIC DNA]</scope>
    <source>
        <strain evidence="2 3">JEF-007</strain>
    </source>
</reference>
<protein>
    <submittedName>
        <fullName evidence="2">Uncharacterized protein</fullName>
    </submittedName>
</protein>
<dbReference type="AlphaFoldDB" id="A0A2N6NLL5"/>
<evidence type="ECO:0000256" key="1">
    <source>
        <dbReference type="SAM" id="MobiDB-lite"/>
    </source>
</evidence>
<gene>
    <name evidence="2" type="ORF">BM221_006340</name>
</gene>
<dbReference type="Proteomes" id="UP000235728">
    <property type="component" value="Unassembled WGS sequence"/>
</dbReference>
<evidence type="ECO:0000313" key="3">
    <source>
        <dbReference type="Proteomes" id="UP000235728"/>
    </source>
</evidence>
<feature type="region of interest" description="Disordered" evidence="1">
    <location>
        <begin position="167"/>
        <end position="191"/>
    </location>
</feature>